<dbReference type="Proteomes" id="UP000293637">
    <property type="component" value="Unassembled WGS sequence"/>
</dbReference>
<dbReference type="EMBL" id="SCHB01000004">
    <property type="protein sequence ID" value="TBW72124.1"/>
    <property type="molecule type" value="Genomic_DNA"/>
</dbReference>
<dbReference type="InterPro" id="IPR023902">
    <property type="entry name" value="Sporulation_SdpA"/>
</dbReference>
<protein>
    <submittedName>
        <fullName evidence="3">SdpA family antimicrobial peptide system protein</fullName>
    </submittedName>
</protein>
<dbReference type="Proteomes" id="UP000070063">
    <property type="component" value="Unassembled WGS sequence"/>
</dbReference>
<sequence length="85" mass="9814">MLLVFRVLPQGWAFYSRNPRDNTYRVINTKTGERATQFPNASPNNYFGLSRYGRLKDVEVGRLISKINEKNGKTLLVILLNLVEK</sequence>
<evidence type="ECO:0000313" key="1">
    <source>
        <dbReference type="EMBL" id="KXA37398.1"/>
    </source>
</evidence>
<reference evidence="2 6" key="3">
    <citation type="submission" date="2019-07" db="EMBL/GenBank/DDBJ databases">
        <title>Comparative genome analysis of staphylococcus lugdunensis shows clonal complex-dependent diversity of the putative virulence factor, ess/type vii locus.</title>
        <authorList>
            <person name="Lebeurre J."/>
            <person name="Dahyot S."/>
            <person name="Diene S."/>
            <person name="Paulay A."/>
            <person name="Aubourg M."/>
            <person name="Argemi X."/>
            <person name="Giard J.-C."/>
            <person name="Tournier I."/>
            <person name="Francois P."/>
            <person name="Pestel-Caron M."/>
        </authorList>
    </citation>
    <scope>NUCLEOTIDE SEQUENCE [LARGE SCALE GENOMIC DNA]</scope>
    <source>
        <strain evidence="2 6">SL13</strain>
    </source>
</reference>
<dbReference type="GeneID" id="98906518"/>
<name>A0A133Q3F1_STALU</name>
<keyword evidence="6" id="KW-1185">Reference proteome</keyword>
<evidence type="ECO:0000313" key="6">
    <source>
        <dbReference type="Proteomes" id="UP000325462"/>
    </source>
</evidence>
<reference evidence="1 4" key="1">
    <citation type="submission" date="2016-01" db="EMBL/GenBank/DDBJ databases">
        <authorList>
            <person name="Mitreva M."/>
            <person name="Pepin K.H."/>
            <person name="Mihindukulasuriya K.A."/>
            <person name="Fulton R."/>
            <person name="Fronick C."/>
            <person name="O'Laughlin M."/>
            <person name="Miner T."/>
            <person name="Herter B."/>
            <person name="Rosa B.A."/>
            <person name="Cordes M."/>
            <person name="Tomlinson C."/>
            <person name="Wollam A."/>
            <person name="Palsikar V.B."/>
            <person name="Mardis E.R."/>
            <person name="Wilson R.K."/>
        </authorList>
    </citation>
    <scope>NUCLEOTIDE SEQUENCE [LARGE SCALE GENOMIC DNA]</scope>
    <source>
        <strain evidence="1 4">MJR7738</strain>
    </source>
</reference>
<evidence type="ECO:0000313" key="2">
    <source>
        <dbReference type="EMBL" id="QEX38994.1"/>
    </source>
</evidence>
<dbReference type="NCBIfam" id="TIGR04034">
    <property type="entry name" value="export_SdpA"/>
    <property type="match status" value="1"/>
</dbReference>
<dbReference type="AlphaFoldDB" id="A0A133Q3F1"/>
<organism evidence="3 5">
    <name type="scientific">Staphylococcus lugdunensis</name>
    <dbReference type="NCBI Taxonomy" id="28035"/>
    <lineage>
        <taxon>Bacteria</taxon>
        <taxon>Bacillati</taxon>
        <taxon>Bacillota</taxon>
        <taxon>Bacilli</taxon>
        <taxon>Bacillales</taxon>
        <taxon>Staphylococcaceae</taxon>
        <taxon>Staphylococcus</taxon>
    </lineage>
</organism>
<gene>
    <name evidence="3" type="ORF">EQ812_07555</name>
    <name evidence="2" type="ORF">FO454_08885</name>
    <name evidence="1" type="ORF">HMPREF3225_01729</name>
</gene>
<dbReference type="Proteomes" id="UP000325462">
    <property type="component" value="Chromosome"/>
</dbReference>
<evidence type="ECO:0000313" key="3">
    <source>
        <dbReference type="EMBL" id="TBW72124.1"/>
    </source>
</evidence>
<dbReference type="Pfam" id="PF17418">
    <property type="entry name" value="SdpA"/>
    <property type="match status" value="1"/>
</dbReference>
<proteinExistence type="predicted"/>
<dbReference type="EMBL" id="LRQI01000076">
    <property type="protein sequence ID" value="KXA37398.1"/>
    <property type="molecule type" value="Genomic_DNA"/>
</dbReference>
<dbReference type="EMBL" id="CP041722">
    <property type="protein sequence ID" value="QEX38994.1"/>
    <property type="molecule type" value="Genomic_DNA"/>
</dbReference>
<evidence type="ECO:0000313" key="4">
    <source>
        <dbReference type="Proteomes" id="UP000070063"/>
    </source>
</evidence>
<dbReference type="RefSeq" id="WP_002459188.1">
    <property type="nucleotide sequence ID" value="NZ_AP021848.1"/>
</dbReference>
<evidence type="ECO:0000313" key="5">
    <source>
        <dbReference type="Proteomes" id="UP000293637"/>
    </source>
</evidence>
<reference evidence="3 5" key="2">
    <citation type="journal article" date="2019" name="Sci. Transl. Med.">
        <title>Quorum sensing between bacterial species on the skin protects against epidermal injury in atopic dermatitis.</title>
        <authorList>
            <person name="Williams M.R."/>
        </authorList>
    </citation>
    <scope>NUCLEOTIDE SEQUENCE [LARGE SCALE GENOMIC DNA]</scope>
    <source>
        <strain evidence="3 5">E7</strain>
    </source>
</reference>
<accession>A0A133Q3F1</accession>